<evidence type="ECO:0000313" key="2">
    <source>
        <dbReference type="EMBL" id="MFC4246740.1"/>
    </source>
</evidence>
<dbReference type="RefSeq" id="WP_246966336.1">
    <property type="nucleotide sequence ID" value="NZ_CP095397.1"/>
</dbReference>
<sequence>MIRLVLAVVLTLALVGLSMPAVDRAGTVRTDERVGSDVAALDRAATALLEHEELPPPGTAGPRRIVTLSLPSPSLARAPVDYVVVGDAFDSRTDEDRIVAYRVGRGAERLVHVDAPIRTAGSDPLVLRGSGEYDLVLTLERDASDDPVVVVSLP</sequence>
<evidence type="ECO:0000313" key="3">
    <source>
        <dbReference type="Proteomes" id="UP001595821"/>
    </source>
</evidence>
<dbReference type="EMBL" id="JBHSDJ010000016">
    <property type="protein sequence ID" value="MFC4246740.1"/>
    <property type="molecule type" value="Genomic_DNA"/>
</dbReference>
<dbReference type="AlphaFoldDB" id="A0ABD5NYB3"/>
<gene>
    <name evidence="2" type="ORF">ACFOZ7_06975</name>
</gene>
<evidence type="ECO:0000259" key="1">
    <source>
        <dbReference type="Pfam" id="PF23993"/>
    </source>
</evidence>
<dbReference type="InterPro" id="IPR055735">
    <property type="entry name" value="DUF7311"/>
</dbReference>
<reference evidence="2 3" key="1">
    <citation type="journal article" date="2014" name="Int. J. Syst. Evol. Microbiol.">
        <title>Complete genome sequence of Corynebacterium casei LMG S-19264T (=DSM 44701T), isolated from a smear-ripened cheese.</title>
        <authorList>
            <consortium name="US DOE Joint Genome Institute (JGI-PGF)"/>
            <person name="Walter F."/>
            <person name="Albersmeier A."/>
            <person name="Kalinowski J."/>
            <person name="Ruckert C."/>
        </authorList>
    </citation>
    <scope>NUCLEOTIDE SEQUENCE [LARGE SCALE GENOMIC DNA]</scope>
    <source>
        <strain evidence="2 3">IBRC-M 10912</strain>
    </source>
</reference>
<accession>A0ABD5NYB3</accession>
<dbReference type="Pfam" id="PF23993">
    <property type="entry name" value="DUF7311"/>
    <property type="match status" value="1"/>
</dbReference>
<proteinExistence type="predicted"/>
<organism evidence="2 3">
    <name type="scientific">Natribaculum luteum</name>
    <dbReference type="NCBI Taxonomy" id="1586232"/>
    <lineage>
        <taxon>Archaea</taxon>
        <taxon>Methanobacteriati</taxon>
        <taxon>Methanobacteriota</taxon>
        <taxon>Stenosarchaea group</taxon>
        <taxon>Halobacteria</taxon>
        <taxon>Halobacteriales</taxon>
        <taxon>Natrialbaceae</taxon>
        <taxon>Natribaculum</taxon>
    </lineage>
</organism>
<protein>
    <recommendedName>
        <fullName evidence="1">DUF7311 domain-containing protein</fullName>
    </recommendedName>
</protein>
<comment type="caution">
    <text evidence="2">The sequence shown here is derived from an EMBL/GenBank/DDBJ whole genome shotgun (WGS) entry which is preliminary data.</text>
</comment>
<dbReference type="GeneID" id="71854248"/>
<feature type="domain" description="DUF7311" evidence="1">
    <location>
        <begin position="1"/>
        <end position="151"/>
    </location>
</feature>
<name>A0ABD5NYB3_9EURY</name>
<dbReference type="Proteomes" id="UP001595821">
    <property type="component" value="Unassembled WGS sequence"/>
</dbReference>